<dbReference type="EMBL" id="CAJRAU010000001">
    <property type="protein sequence ID" value="CAG5067817.1"/>
    <property type="molecule type" value="Genomic_DNA"/>
</dbReference>
<dbReference type="RefSeq" id="WP_215231957.1">
    <property type="nucleotide sequence ID" value="NZ_CAJRAU010000001.1"/>
</dbReference>
<keyword evidence="1" id="KW-0328">Glycosyltransferase</keyword>
<dbReference type="InterPro" id="IPR002201">
    <property type="entry name" value="Glyco_trans_9"/>
</dbReference>
<evidence type="ECO:0000313" key="3">
    <source>
        <dbReference type="EMBL" id="CAG5067817.1"/>
    </source>
</evidence>
<keyword evidence="4" id="KW-1185">Reference proteome</keyword>
<proteinExistence type="predicted"/>
<dbReference type="EC" id="2.-.-.-" evidence="3"/>
<dbReference type="SUPFAM" id="SSF53756">
    <property type="entry name" value="UDP-Glycosyltransferase/glycogen phosphorylase"/>
    <property type="match status" value="1"/>
</dbReference>
<sequence>MPELKLNNILCIRADNMGDVIMASPAFRALKETFGSRITLLTSRAGSLVSPNIPCINETIVADLPWVRSDGCDGGALVQLAGDIKSRGFDAAVIFTVYSQSSLPAAMLAFLADIPVRVAYARENPYQLLTHWLPDPEPFQHIVHQVERDLAVAARLGAGTADDRLLLQISPEEQQSCIQKMAAVQVDTTQPFLVFHPGVSEAKREYPVAGWIEAGRQLTERYPMPILVSGSGAERQLAETVAAGIGARAVSVAGMLSLAEFAALIDQARCVVSVNTATIHIAAAMQTPVVVLYAQTNPQHTPWKSPHRILPYSVPRHLESSNIIIRHVSDQIYATHIPYPRPEEILAAVEGLLLPA</sequence>
<protein>
    <submittedName>
        <fullName evidence="3">ADP-heptose--LPS heptosyltransferase 2</fullName>
        <ecNumber evidence="3">2.-.-.-</ecNumber>
    </submittedName>
</protein>
<evidence type="ECO:0000313" key="4">
    <source>
        <dbReference type="Proteomes" id="UP000679725"/>
    </source>
</evidence>
<dbReference type="Pfam" id="PF01075">
    <property type="entry name" value="Glyco_transf_9"/>
    <property type="match status" value="1"/>
</dbReference>
<dbReference type="PANTHER" id="PTHR30160">
    <property type="entry name" value="TETRAACYLDISACCHARIDE 4'-KINASE-RELATED"/>
    <property type="match status" value="1"/>
</dbReference>
<evidence type="ECO:0000256" key="2">
    <source>
        <dbReference type="ARBA" id="ARBA00022679"/>
    </source>
</evidence>
<organism evidence="3 4">
    <name type="scientific">Dyadobacter linearis</name>
    <dbReference type="NCBI Taxonomy" id="2823330"/>
    <lineage>
        <taxon>Bacteria</taxon>
        <taxon>Pseudomonadati</taxon>
        <taxon>Bacteroidota</taxon>
        <taxon>Cytophagia</taxon>
        <taxon>Cytophagales</taxon>
        <taxon>Spirosomataceae</taxon>
        <taxon>Dyadobacter</taxon>
    </lineage>
</organism>
<dbReference type="CDD" id="cd03789">
    <property type="entry name" value="GT9_LPS_heptosyltransferase"/>
    <property type="match status" value="1"/>
</dbReference>
<reference evidence="3 4" key="1">
    <citation type="submission" date="2021-04" db="EMBL/GenBank/DDBJ databases">
        <authorList>
            <person name="Rodrigo-Torres L."/>
            <person name="Arahal R. D."/>
            <person name="Lucena T."/>
        </authorList>
    </citation>
    <scope>NUCLEOTIDE SEQUENCE [LARGE SCALE GENOMIC DNA]</scope>
    <source>
        <strain evidence="3 4">CECT 9623</strain>
    </source>
</reference>
<comment type="caution">
    <text evidence="3">The sequence shown here is derived from an EMBL/GenBank/DDBJ whole genome shotgun (WGS) entry which is preliminary data.</text>
</comment>
<keyword evidence="2 3" id="KW-0808">Transferase</keyword>
<name>A0ABN7R666_9BACT</name>
<dbReference type="Gene3D" id="3.40.50.2000">
    <property type="entry name" value="Glycogen Phosphorylase B"/>
    <property type="match status" value="2"/>
</dbReference>
<dbReference type="GO" id="GO:0016740">
    <property type="term" value="F:transferase activity"/>
    <property type="evidence" value="ECO:0007669"/>
    <property type="project" value="UniProtKB-KW"/>
</dbReference>
<dbReference type="Proteomes" id="UP000679725">
    <property type="component" value="Unassembled WGS sequence"/>
</dbReference>
<gene>
    <name evidence="3" type="primary">rfaF_2</name>
    <name evidence="3" type="ORF">DYBT9623_00544</name>
</gene>
<accession>A0ABN7R666</accession>
<evidence type="ECO:0000256" key="1">
    <source>
        <dbReference type="ARBA" id="ARBA00022676"/>
    </source>
</evidence>
<dbReference type="InterPro" id="IPR051199">
    <property type="entry name" value="LPS_LOS_Heptosyltrfase"/>
</dbReference>